<protein>
    <recommendedName>
        <fullName evidence="9 10">Elongation factor Tu</fullName>
        <shortName evidence="10">EF-Tu</shortName>
        <ecNumber evidence="10">3.6.5.3</ecNumber>
    </recommendedName>
</protein>
<evidence type="ECO:0000256" key="10">
    <source>
        <dbReference type="HAMAP-Rule" id="MF_00118"/>
    </source>
</evidence>
<dbReference type="InterPro" id="IPR004541">
    <property type="entry name" value="Transl_elong_EFTu/EF1A_bac/org"/>
</dbReference>
<dbReference type="AlphaFoldDB" id="A0A1I6PW76"/>
<dbReference type="SUPFAM" id="SSF52540">
    <property type="entry name" value="P-loop containing nucleoside triphosphate hydrolases"/>
    <property type="match status" value="1"/>
</dbReference>
<dbReference type="InterPro" id="IPR000795">
    <property type="entry name" value="T_Tr_GTP-bd_dom"/>
</dbReference>
<organism evidence="12 13">
    <name type="scientific">Saccharopolyspora flava</name>
    <dbReference type="NCBI Taxonomy" id="95161"/>
    <lineage>
        <taxon>Bacteria</taxon>
        <taxon>Bacillati</taxon>
        <taxon>Actinomycetota</taxon>
        <taxon>Actinomycetes</taxon>
        <taxon>Pseudonocardiales</taxon>
        <taxon>Pseudonocardiaceae</taxon>
        <taxon>Saccharopolyspora</taxon>
    </lineage>
</organism>
<feature type="binding site" evidence="10">
    <location>
        <begin position="83"/>
        <end position="87"/>
    </location>
    <ligand>
        <name>GTP</name>
        <dbReference type="ChEBI" id="CHEBI:37565"/>
    </ligand>
</feature>
<dbReference type="PANTHER" id="PTHR43721">
    <property type="entry name" value="ELONGATION FACTOR TU-RELATED"/>
    <property type="match status" value="1"/>
</dbReference>
<keyword evidence="8 10" id="KW-0342">GTP-binding</keyword>
<evidence type="ECO:0000256" key="3">
    <source>
        <dbReference type="ARBA" id="ARBA00022741"/>
    </source>
</evidence>
<keyword evidence="5 10" id="KW-0378">Hydrolase</keyword>
<dbReference type="GO" id="GO:0003746">
    <property type="term" value="F:translation elongation factor activity"/>
    <property type="evidence" value="ECO:0007669"/>
    <property type="project" value="UniProtKB-UniRule"/>
</dbReference>
<dbReference type="Proteomes" id="UP000198852">
    <property type="component" value="Unassembled WGS sequence"/>
</dbReference>
<feature type="binding site" evidence="10">
    <location>
        <position position="26"/>
    </location>
    <ligand>
        <name>Mg(2+)</name>
        <dbReference type="ChEBI" id="CHEBI:18420"/>
    </ligand>
</feature>
<keyword evidence="7 10" id="KW-0648">Protein biosynthesis</keyword>
<dbReference type="OrthoDB" id="9803139at2"/>
<dbReference type="Pfam" id="PF03143">
    <property type="entry name" value="GTP_EFTU_D3"/>
    <property type="match status" value="1"/>
</dbReference>
<gene>
    <name evidence="10" type="primary">tuf</name>
    <name evidence="12" type="ORF">SAMN05660874_01159</name>
</gene>
<feature type="binding site" evidence="10">
    <location>
        <begin position="138"/>
        <end position="141"/>
    </location>
    <ligand>
        <name>GTP</name>
        <dbReference type="ChEBI" id="CHEBI:37565"/>
    </ligand>
</feature>
<dbReference type="NCBIfam" id="NF009372">
    <property type="entry name" value="PRK12735.1"/>
    <property type="match status" value="1"/>
</dbReference>
<sequence>MAKAKFERDKPHVNIGTIGHVDHGKTTLTAAITKVLHDKYPELNPFTPFDEIDKAPEEKERGITIQIAHVEYQTEKRHYAHVDAPGHADYVKNMITGAAQMDGAILVVAATDGPMPQTREHVLLARQVGVPYILVALNKSDMVDDEEILELVEMEVRELLSSQEFPGDDVPVVRVSALKALEGDAEWADKIVELMTAVDDNVPDPVRATDQPFLMPVEDVFSITGRGTVITGRIERGVIKVNEEVELVGIKEKPLKTTVTGVEMFRKLLDEGQAGDNVGLLIRGIKREEVERGMVVVKPGTTTPHTEFEAQVYILSKDEGGRHTPFFNNYRPQFYFRTTDVTGVVTLPEGTEMVMPGDNTEMSVQLIQPIAMDEGLRFAIREGGRTVGAGRVTKITK</sequence>
<keyword evidence="3 10" id="KW-0547">Nucleotide-binding</keyword>
<evidence type="ECO:0000256" key="5">
    <source>
        <dbReference type="ARBA" id="ARBA00022801"/>
    </source>
</evidence>
<dbReference type="NCBIfam" id="NF000766">
    <property type="entry name" value="PRK00049.1"/>
    <property type="match status" value="1"/>
</dbReference>
<keyword evidence="10" id="KW-0479">Metal-binding</keyword>
<dbReference type="PROSITE" id="PS00301">
    <property type="entry name" value="G_TR_1"/>
    <property type="match status" value="1"/>
</dbReference>
<comment type="function">
    <text evidence="10">GTP hydrolase that promotes the GTP-dependent binding of aminoacyl-tRNA to the A-site of ribosomes during protein biosynthesis.</text>
</comment>
<dbReference type="InterPro" id="IPR041709">
    <property type="entry name" value="EF-Tu_GTP-bd"/>
</dbReference>
<dbReference type="Pfam" id="PF03144">
    <property type="entry name" value="GTP_EFTU_D2"/>
    <property type="match status" value="1"/>
</dbReference>
<evidence type="ECO:0000256" key="2">
    <source>
        <dbReference type="ARBA" id="ARBA00022490"/>
    </source>
</evidence>
<dbReference type="InterPro" id="IPR027417">
    <property type="entry name" value="P-loop_NTPase"/>
</dbReference>
<comment type="catalytic activity">
    <reaction evidence="10">
        <text>GTP + H2O = GDP + phosphate + H(+)</text>
        <dbReference type="Rhea" id="RHEA:19669"/>
        <dbReference type="ChEBI" id="CHEBI:15377"/>
        <dbReference type="ChEBI" id="CHEBI:15378"/>
        <dbReference type="ChEBI" id="CHEBI:37565"/>
        <dbReference type="ChEBI" id="CHEBI:43474"/>
        <dbReference type="ChEBI" id="CHEBI:58189"/>
        <dbReference type="EC" id="3.6.5.3"/>
    </reaction>
</comment>
<dbReference type="InterPro" id="IPR004161">
    <property type="entry name" value="EFTu-like_2"/>
</dbReference>
<reference evidence="13" key="1">
    <citation type="submission" date="2016-10" db="EMBL/GenBank/DDBJ databases">
        <authorList>
            <person name="Varghese N."/>
            <person name="Submissions S."/>
        </authorList>
    </citation>
    <scope>NUCLEOTIDE SEQUENCE [LARGE SCALE GENOMIC DNA]</scope>
    <source>
        <strain evidence="13">DSM 44771</strain>
    </source>
</reference>
<dbReference type="GO" id="GO:0003924">
    <property type="term" value="F:GTPase activity"/>
    <property type="evidence" value="ECO:0007669"/>
    <property type="project" value="UniProtKB-UniRule"/>
</dbReference>
<evidence type="ECO:0000313" key="12">
    <source>
        <dbReference type="EMBL" id="SFS44338.1"/>
    </source>
</evidence>
<dbReference type="Pfam" id="PF00009">
    <property type="entry name" value="GTP_EFTU"/>
    <property type="match status" value="1"/>
</dbReference>
<evidence type="ECO:0000256" key="4">
    <source>
        <dbReference type="ARBA" id="ARBA00022768"/>
    </source>
</evidence>
<dbReference type="SUPFAM" id="SSF50447">
    <property type="entry name" value="Translation proteins"/>
    <property type="match status" value="1"/>
</dbReference>
<dbReference type="CDD" id="cd03707">
    <property type="entry name" value="EFTU_III"/>
    <property type="match status" value="1"/>
</dbReference>
<evidence type="ECO:0000256" key="8">
    <source>
        <dbReference type="ARBA" id="ARBA00023134"/>
    </source>
</evidence>
<dbReference type="InterPro" id="IPR005225">
    <property type="entry name" value="Small_GTP-bd"/>
</dbReference>
<keyword evidence="6 10" id="KW-0460">Magnesium</keyword>
<evidence type="ECO:0000256" key="1">
    <source>
        <dbReference type="ARBA" id="ARBA00007249"/>
    </source>
</evidence>
<dbReference type="NCBIfam" id="TIGR00231">
    <property type="entry name" value="small_GTP"/>
    <property type="match status" value="1"/>
</dbReference>
<keyword evidence="4 10" id="KW-0251">Elongation factor</keyword>
<proteinExistence type="inferred from homology"/>
<dbReference type="SUPFAM" id="SSF50465">
    <property type="entry name" value="EF-Tu/eEF-1alpha/eIF2-gamma C-terminal domain"/>
    <property type="match status" value="1"/>
</dbReference>
<dbReference type="GO" id="GO:0000287">
    <property type="term" value="F:magnesium ion binding"/>
    <property type="evidence" value="ECO:0007669"/>
    <property type="project" value="UniProtKB-UniRule"/>
</dbReference>
<dbReference type="Gene3D" id="3.40.50.300">
    <property type="entry name" value="P-loop containing nucleotide triphosphate hydrolases"/>
    <property type="match status" value="1"/>
</dbReference>
<dbReference type="PRINTS" id="PR00315">
    <property type="entry name" value="ELONGATNFCT"/>
</dbReference>
<dbReference type="FunFam" id="2.40.30.10:FF:000001">
    <property type="entry name" value="Elongation factor Tu"/>
    <property type="match status" value="1"/>
</dbReference>
<dbReference type="GO" id="GO:0005525">
    <property type="term" value="F:GTP binding"/>
    <property type="evidence" value="ECO:0007669"/>
    <property type="project" value="UniProtKB-UniRule"/>
</dbReference>
<dbReference type="GO" id="GO:0005829">
    <property type="term" value="C:cytosol"/>
    <property type="evidence" value="ECO:0007669"/>
    <property type="project" value="TreeGrafter"/>
</dbReference>
<evidence type="ECO:0000256" key="9">
    <source>
        <dbReference type="ARBA" id="ARBA00029554"/>
    </source>
</evidence>
<comment type="similarity">
    <text evidence="1 10">Belongs to the TRAFAC class translation factor GTPase superfamily. Classic translation factor GTPase family. EF-Tu/EF-1A subfamily.</text>
</comment>
<dbReference type="InterPro" id="IPR033720">
    <property type="entry name" value="EFTU_2"/>
</dbReference>
<dbReference type="EMBL" id="FOZX01000001">
    <property type="protein sequence ID" value="SFS44338.1"/>
    <property type="molecule type" value="Genomic_DNA"/>
</dbReference>
<dbReference type="InterPro" id="IPR009001">
    <property type="entry name" value="Transl_elong_EF1A/Init_IF2_C"/>
</dbReference>
<evidence type="ECO:0000259" key="11">
    <source>
        <dbReference type="PROSITE" id="PS51722"/>
    </source>
</evidence>
<dbReference type="NCBIfam" id="TIGR00485">
    <property type="entry name" value="EF-Tu"/>
    <property type="match status" value="1"/>
</dbReference>
<dbReference type="HAMAP" id="MF_00118_B">
    <property type="entry name" value="EF_Tu_B"/>
    <property type="match status" value="1"/>
</dbReference>
<name>A0A1I6PW76_9PSEU</name>
<dbReference type="InterPro" id="IPR004160">
    <property type="entry name" value="Transl_elong_EFTu/EF1A_C"/>
</dbReference>
<dbReference type="RefSeq" id="WP_093414198.1">
    <property type="nucleotide sequence ID" value="NZ_FOZX01000001.1"/>
</dbReference>
<comment type="subunit">
    <text evidence="10">Monomer.</text>
</comment>
<accession>A0A1I6PW76</accession>
<feature type="binding site" evidence="10">
    <location>
        <begin position="19"/>
        <end position="26"/>
    </location>
    <ligand>
        <name>GTP</name>
        <dbReference type="ChEBI" id="CHEBI:37565"/>
    </ligand>
</feature>
<keyword evidence="13" id="KW-1185">Reference proteome</keyword>
<evidence type="ECO:0000256" key="6">
    <source>
        <dbReference type="ARBA" id="ARBA00022842"/>
    </source>
</evidence>
<keyword evidence="2 10" id="KW-0963">Cytoplasm</keyword>
<evidence type="ECO:0000313" key="13">
    <source>
        <dbReference type="Proteomes" id="UP000198852"/>
    </source>
</evidence>
<dbReference type="STRING" id="95161.SAMN05660874_01159"/>
<comment type="subcellular location">
    <subcellularLocation>
        <location evidence="10">Cytoplasm</location>
    </subcellularLocation>
</comment>
<dbReference type="InterPro" id="IPR050055">
    <property type="entry name" value="EF-Tu_GTPase"/>
</dbReference>
<dbReference type="CDD" id="cd03697">
    <property type="entry name" value="EFTU_II"/>
    <property type="match status" value="1"/>
</dbReference>
<evidence type="ECO:0000256" key="7">
    <source>
        <dbReference type="ARBA" id="ARBA00022917"/>
    </source>
</evidence>
<dbReference type="PROSITE" id="PS51722">
    <property type="entry name" value="G_TR_2"/>
    <property type="match status" value="1"/>
</dbReference>
<dbReference type="CDD" id="cd01884">
    <property type="entry name" value="EF_Tu"/>
    <property type="match status" value="1"/>
</dbReference>
<feature type="domain" description="Tr-type G" evidence="11">
    <location>
        <begin position="10"/>
        <end position="206"/>
    </location>
</feature>
<dbReference type="FunFam" id="3.40.50.300:FF:000003">
    <property type="entry name" value="Elongation factor Tu"/>
    <property type="match status" value="1"/>
</dbReference>
<dbReference type="InterPro" id="IPR009000">
    <property type="entry name" value="Transl_B-barrel_sf"/>
</dbReference>
<dbReference type="InterPro" id="IPR031157">
    <property type="entry name" value="G_TR_CS"/>
</dbReference>
<dbReference type="Gene3D" id="2.40.30.10">
    <property type="entry name" value="Translation factors"/>
    <property type="match status" value="2"/>
</dbReference>
<dbReference type="PANTHER" id="PTHR43721:SF22">
    <property type="entry name" value="ELONGATION FACTOR TU, MITOCHONDRIAL"/>
    <property type="match status" value="1"/>
</dbReference>
<dbReference type="EC" id="3.6.5.3" evidence="10"/>
<dbReference type="NCBIfam" id="NF009373">
    <property type="entry name" value="PRK12736.1"/>
    <property type="match status" value="1"/>
</dbReference>